<dbReference type="InterPro" id="IPR036390">
    <property type="entry name" value="WH_DNA-bd_sf"/>
</dbReference>
<dbReference type="GO" id="GO:0003700">
    <property type="term" value="F:DNA-binding transcription factor activity"/>
    <property type="evidence" value="ECO:0007669"/>
    <property type="project" value="InterPro"/>
</dbReference>
<reference evidence="5" key="1">
    <citation type="submission" date="2020-10" db="EMBL/GenBank/DDBJ databases">
        <authorList>
            <person name="Gilroy R."/>
        </authorList>
    </citation>
    <scope>NUCLEOTIDE SEQUENCE</scope>
    <source>
        <strain evidence="5">ChiBcec16-1751</strain>
    </source>
</reference>
<dbReference type="PANTHER" id="PTHR38445">
    <property type="entry name" value="HTH-TYPE TRANSCRIPTIONAL REPRESSOR YTRA"/>
    <property type="match status" value="1"/>
</dbReference>
<dbReference type="Gene3D" id="1.10.10.10">
    <property type="entry name" value="Winged helix-like DNA-binding domain superfamily/Winged helix DNA-binding domain"/>
    <property type="match status" value="1"/>
</dbReference>
<gene>
    <name evidence="5" type="ORF">IAA83_02010</name>
</gene>
<dbReference type="InterPro" id="IPR036388">
    <property type="entry name" value="WH-like_DNA-bd_sf"/>
</dbReference>
<dbReference type="CDD" id="cd07377">
    <property type="entry name" value="WHTH_GntR"/>
    <property type="match status" value="1"/>
</dbReference>
<feature type="domain" description="HTH gntR-type" evidence="4">
    <location>
        <begin position="9"/>
        <end position="77"/>
    </location>
</feature>
<evidence type="ECO:0000256" key="1">
    <source>
        <dbReference type="ARBA" id="ARBA00023015"/>
    </source>
</evidence>
<dbReference type="PANTHER" id="PTHR38445:SF6">
    <property type="entry name" value="GNTR-FAMILY TRANSCRIPTIONAL REGULATOR"/>
    <property type="match status" value="1"/>
</dbReference>
<sequence>MNWNLSDGRPIWQQLHEQLTLRIATGSYVRGSKMPTVRELAAEAGVNPNTMQRALAQLEADGLVVTNRTAGRTVTDDESVLTATRRRLAHGTIKTYLDQMALLGFTRAEAAELLQTWEEEDT</sequence>
<dbReference type="EMBL" id="DVJJ01000038">
    <property type="protein sequence ID" value="HIS64131.1"/>
    <property type="molecule type" value="Genomic_DNA"/>
</dbReference>
<dbReference type="GO" id="GO:0003677">
    <property type="term" value="F:DNA binding"/>
    <property type="evidence" value="ECO:0007669"/>
    <property type="project" value="UniProtKB-KW"/>
</dbReference>
<evidence type="ECO:0000313" key="6">
    <source>
        <dbReference type="Proteomes" id="UP000886741"/>
    </source>
</evidence>
<keyword evidence="1" id="KW-0805">Transcription regulation</keyword>
<accession>A0A9D1JSE8</accession>
<organism evidence="5 6">
    <name type="scientific">Candidatus Avoscillospira avistercoris</name>
    <dbReference type="NCBI Taxonomy" id="2840707"/>
    <lineage>
        <taxon>Bacteria</taxon>
        <taxon>Bacillati</taxon>
        <taxon>Bacillota</taxon>
        <taxon>Clostridia</taxon>
        <taxon>Eubacteriales</taxon>
        <taxon>Oscillospiraceae</taxon>
        <taxon>Oscillospiraceae incertae sedis</taxon>
        <taxon>Candidatus Avoscillospira</taxon>
    </lineage>
</organism>
<dbReference type="AlphaFoldDB" id="A0A9D1JSE8"/>
<keyword evidence="2" id="KW-0238">DNA-binding</keyword>
<reference evidence="5" key="2">
    <citation type="journal article" date="2021" name="PeerJ">
        <title>Extensive microbial diversity within the chicken gut microbiome revealed by metagenomics and culture.</title>
        <authorList>
            <person name="Gilroy R."/>
            <person name="Ravi A."/>
            <person name="Getino M."/>
            <person name="Pursley I."/>
            <person name="Horton D.L."/>
            <person name="Alikhan N.F."/>
            <person name="Baker D."/>
            <person name="Gharbi K."/>
            <person name="Hall N."/>
            <person name="Watson M."/>
            <person name="Adriaenssens E.M."/>
            <person name="Foster-Nyarko E."/>
            <person name="Jarju S."/>
            <person name="Secka A."/>
            <person name="Antonio M."/>
            <person name="Oren A."/>
            <person name="Chaudhuri R.R."/>
            <person name="La Ragione R."/>
            <person name="Hildebrand F."/>
            <person name="Pallen M.J."/>
        </authorList>
    </citation>
    <scope>NUCLEOTIDE SEQUENCE</scope>
    <source>
        <strain evidence="5">ChiBcec16-1751</strain>
    </source>
</reference>
<evidence type="ECO:0000313" key="5">
    <source>
        <dbReference type="EMBL" id="HIS64131.1"/>
    </source>
</evidence>
<dbReference type="SMART" id="SM00345">
    <property type="entry name" value="HTH_GNTR"/>
    <property type="match status" value="1"/>
</dbReference>
<evidence type="ECO:0000256" key="3">
    <source>
        <dbReference type="ARBA" id="ARBA00023163"/>
    </source>
</evidence>
<dbReference type="Pfam" id="PF00392">
    <property type="entry name" value="GntR"/>
    <property type="match status" value="1"/>
</dbReference>
<protein>
    <submittedName>
        <fullName evidence="5">GntR family transcriptional regulator</fullName>
    </submittedName>
</protein>
<name>A0A9D1JSE8_9FIRM</name>
<evidence type="ECO:0000256" key="2">
    <source>
        <dbReference type="ARBA" id="ARBA00023125"/>
    </source>
</evidence>
<dbReference type="Proteomes" id="UP000886741">
    <property type="component" value="Unassembled WGS sequence"/>
</dbReference>
<dbReference type="PROSITE" id="PS50949">
    <property type="entry name" value="HTH_GNTR"/>
    <property type="match status" value="1"/>
</dbReference>
<keyword evidence="3" id="KW-0804">Transcription</keyword>
<dbReference type="InterPro" id="IPR000524">
    <property type="entry name" value="Tscrpt_reg_HTH_GntR"/>
</dbReference>
<proteinExistence type="predicted"/>
<dbReference type="SUPFAM" id="SSF46785">
    <property type="entry name" value="Winged helix' DNA-binding domain"/>
    <property type="match status" value="1"/>
</dbReference>
<dbReference type="PRINTS" id="PR00035">
    <property type="entry name" value="HTHGNTR"/>
</dbReference>
<evidence type="ECO:0000259" key="4">
    <source>
        <dbReference type="PROSITE" id="PS50949"/>
    </source>
</evidence>
<comment type="caution">
    <text evidence="5">The sequence shown here is derived from an EMBL/GenBank/DDBJ whole genome shotgun (WGS) entry which is preliminary data.</text>
</comment>